<keyword evidence="4" id="KW-0804">Transcription</keyword>
<feature type="region of interest" description="Disordered" evidence="6">
    <location>
        <begin position="1"/>
        <end position="25"/>
    </location>
</feature>
<name>A0A7G6J4F4_9PEZI</name>
<organism evidence="8">
    <name type="scientific">Hypoxylon fragiforme</name>
    <dbReference type="NCBI Taxonomy" id="63214"/>
    <lineage>
        <taxon>Eukaryota</taxon>
        <taxon>Fungi</taxon>
        <taxon>Dikarya</taxon>
        <taxon>Ascomycota</taxon>
        <taxon>Pezizomycotina</taxon>
        <taxon>Sordariomycetes</taxon>
        <taxon>Xylariomycetidae</taxon>
        <taxon>Xylariales</taxon>
        <taxon>Hypoxylaceae</taxon>
        <taxon>Hypoxylon</taxon>
    </lineage>
</organism>
<dbReference type="GO" id="GO:0005634">
    <property type="term" value="C:nucleus"/>
    <property type="evidence" value="ECO:0007669"/>
    <property type="project" value="UniProtKB-SubCell"/>
</dbReference>
<keyword evidence="3" id="KW-0238">DNA-binding</keyword>
<feature type="compositionally biased region" description="Polar residues" evidence="6">
    <location>
        <begin position="1"/>
        <end position="16"/>
    </location>
</feature>
<evidence type="ECO:0000256" key="2">
    <source>
        <dbReference type="ARBA" id="ARBA00023015"/>
    </source>
</evidence>
<dbReference type="GO" id="GO:0000981">
    <property type="term" value="F:DNA-binding transcription factor activity, RNA polymerase II-specific"/>
    <property type="evidence" value="ECO:0007669"/>
    <property type="project" value="InterPro"/>
</dbReference>
<dbReference type="OrthoDB" id="1600564at2759"/>
<dbReference type="InterPro" id="IPR051089">
    <property type="entry name" value="prtT"/>
</dbReference>
<proteinExistence type="predicted"/>
<dbReference type="GO" id="GO:0008270">
    <property type="term" value="F:zinc ion binding"/>
    <property type="evidence" value="ECO:0007669"/>
    <property type="project" value="InterPro"/>
</dbReference>
<dbReference type="InterPro" id="IPR001138">
    <property type="entry name" value="Zn2Cys6_DnaBD"/>
</dbReference>
<dbReference type="GO" id="GO:0000976">
    <property type="term" value="F:transcription cis-regulatory region binding"/>
    <property type="evidence" value="ECO:0007669"/>
    <property type="project" value="TreeGrafter"/>
</dbReference>
<dbReference type="InterPro" id="IPR036864">
    <property type="entry name" value="Zn2-C6_fun-type_DNA-bd_sf"/>
</dbReference>
<keyword evidence="5" id="KW-0539">Nucleus</keyword>
<gene>
    <name evidence="8" type="primary">hfaza2H</name>
</gene>
<feature type="region of interest" description="Disordered" evidence="6">
    <location>
        <begin position="93"/>
        <end position="120"/>
    </location>
</feature>
<reference evidence="8" key="1">
    <citation type="journal article" date="2020" name="Chemistry">
        <title>Hybridorubrins A-D, novel azaphilone heterodimers from stromata of Hypoxylon fragiforme and insights into the biosynthetic machinery for azaphilone diversification.</title>
        <authorList>
            <person name="Becker K."/>
            <person name="Pfutze S."/>
            <person name="Kuhnert E."/>
            <person name="Cox R."/>
            <person name="Stadler M."/>
            <person name="Surup F."/>
        </authorList>
    </citation>
    <scope>NUCLEOTIDE SEQUENCE</scope>
</reference>
<evidence type="ECO:0000256" key="4">
    <source>
        <dbReference type="ARBA" id="ARBA00023163"/>
    </source>
</evidence>
<keyword evidence="2" id="KW-0805">Transcription regulation</keyword>
<dbReference type="Gene3D" id="4.10.240.10">
    <property type="entry name" value="Zn(2)-C6 fungal-type DNA-binding domain"/>
    <property type="match status" value="1"/>
</dbReference>
<feature type="compositionally biased region" description="Acidic residues" evidence="6">
    <location>
        <begin position="103"/>
        <end position="118"/>
    </location>
</feature>
<evidence type="ECO:0000313" key="8">
    <source>
        <dbReference type="EMBL" id="QNC49723.1"/>
    </source>
</evidence>
<dbReference type="CDD" id="cd12148">
    <property type="entry name" value="fungal_TF_MHR"/>
    <property type="match status" value="1"/>
</dbReference>
<accession>A0A7G6J4F4</accession>
<evidence type="ECO:0000259" key="7">
    <source>
        <dbReference type="PROSITE" id="PS00463"/>
    </source>
</evidence>
<dbReference type="PROSITE" id="PS00463">
    <property type="entry name" value="ZN2_CY6_FUNGAL_1"/>
    <property type="match status" value="1"/>
</dbReference>
<dbReference type="EMBL" id="MN736720">
    <property type="protein sequence ID" value="QNC49723.1"/>
    <property type="molecule type" value="Genomic_DNA"/>
</dbReference>
<evidence type="ECO:0000256" key="5">
    <source>
        <dbReference type="ARBA" id="ARBA00023242"/>
    </source>
</evidence>
<comment type="subcellular location">
    <subcellularLocation>
        <location evidence="1">Nucleus</location>
    </subcellularLocation>
</comment>
<protein>
    <submittedName>
        <fullName evidence="8">Hfaza2H</fullName>
    </submittedName>
</protein>
<evidence type="ECO:0000256" key="6">
    <source>
        <dbReference type="SAM" id="MobiDB-lite"/>
    </source>
</evidence>
<dbReference type="AlphaFoldDB" id="A0A7G6J4F4"/>
<evidence type="ECO:0000256" key="3">
    <source>
        <dbReference type="ARBA" id="ARBA00023125"/>
    </source>
</evidence>
<dbReference type="PANTHER" id="PTHR31845">
    <property type="entry name" value="FINGER DOMAIN PROTEIN, PUTATIVE-RELATED"/>
    <property type="match status" value="1"/>
</dbReference>
<evidence type="ECO:0000256" key="1">
    <source>
        <dbReference type="ARBA" id="ARBA00004123"/>
    </source>
</evidence>
<sequence>METVTVLPSNTAEPQPTSAPPAPGSRACTNCAKVKCKCIYRADGATCERCHRLKKECTPSTSVGRRTAKRRGISRTARLEEKLDELVSCLKAQRGAGKRDPGDDSEDTGEQGEYESDAETASIAALTPATATNSLGGTTLLSAAKTPDSSISYSDEPSPPEAEELLKKFREETIGFFPFVYIPPHVTSQQLRELYPFLWLNIICTALGSPRRRTALGDQARSIIIQKVVVEREKSLDLLLGLLTLVGWSHLQRRDKPFWTLFSQLIVTLVCDLGLHRPPPDGPSTFCAPSKESDMRMPSYFRRRSHEEQRAVLGAFVLTSMISNVFKHAPGLRWSTQLDGYLLNLAQDSTVSQDEALIAQVRMQLIVNQTYDDSWQTSGGGGPPPLYLSALRSQLHEITRQEKLGTAVRNHPMILELYHFTELLINESAISKSTTLWNDPDLRRFEVYQSCLVSIKGFLDTFFSTPIALLGNMPFTSYPQLVRVIRCLHTITTVQDPAWDRAAVRRSIDLIPICDKIIGTFEYLKAASALVSPDGGEDESHNWGLGVFRKMRATWHNELLNMDAVTTTAREASLVDGTQGGGFPIDFGGDPWLSDVMNEFWE</sequence>
<dbReference type="PANTHER" id="PTHR31845:SF32">
    <property type="entry name" value="MISCELLANEOUS ZN(II)2CYS6 TRANSCRIPTION FACTOR (EUROFUNG)-RELATED"/>
    <property type="match status" value="1"/>
</dbReference>
<feature type="domain" description="Zn(2)-C6 fungal-type" evidence="7">
    <location>
        <begin position="27"/>
        <end position="57"/>
    </location>
</feature>